<dbReference type="Pfam" id="PF13499">
    <property type="entry name" value="EF-hand_7"/>
    <property type="match status" value="1"/>
</dbReference>
<dbReference type="EMBL" id="JBJKFK010007220">
    <property type="protein sequence ID" value="KAL3307495.1"/>
    <property type="molecule type" value="Genomic_DNA"/>
</dbReference>
<dbReference type="PANTHER" id="PTHR23048">
    <property type="entry name" value="MYOSIN LIGHT CHAIN 1, 3"/>
    <property type="match status" value="1"/>
</dbReference>
<evidence type="ECO:0000313" key="5">
    <source>
        <dbReference type="EMBL" id="KAL3307495.1"/>
    </source>
</evidence>
<feature type="domain" description="EF-hand" evidence="4">
    <location>
        <begin position="27"/>
        <end position="62"/>
    </location>
</feature>
<evidence type="ECO:0000256" key="1">
    <source>
        <dbReference type="ARBA" id="ARBA00022737"/>
    </source>
</evidence>
<evidence type="ECO:0000256" key="3">
    <source>
        <dbReference type="SAM" id="MobiDB-lite"/>
    </source>
</evidence>
<protein>
    <recommendedName>
        <fullName evidence="4">EF-hand domain-containing protein</fullName>
    </recommendedName>
</protein>
<name>A0ABD2PK76_9PLAT</name>
<keyword evidence="6" id="KW-1185">Reference proteome</keyword>
<accession>A0ABD2PK76</accession>
<dbReference type="SUPFAM" id="SSF47473">
    <property type="entry name" value="EF-hand"/>
    <property type="match status" value="1"/>
</dbReference>
<keyword evidence="2" id="KW-0106">Calcium</keyword>
<feature type="region of interest" description="Disordered" evidence="3">
    <location>
        <begin position="1"/>
        <end position="25"/>
    </location>
</feature>
<keyword evidence="1" id="KW-0677">Repeat</keyword>
<proteinExistence type="predicted"/>
<dbReference type="AlphaFoldDB" id="A0ABD2PK76"/>
<organism evidence="5 6">
    <name type="scientific">Cichlidogyrus casuarinus</name>
    <dbReference type="NCBI Taxonomy" id="1844966"/>
    <lineage>
        <taxon>Eukaryota</taxon>
        <taxon>Metazoa</taxon>
        <taxon>Spiralia</taxon>
        <taxon>Lophotrochozoa</taxon>
        <taxon>Platyhelminthes</taxon>
        <taxon>Monogenea</taxon>
        <taxon>Monopisthocotylea</taxon>
        <taxon>Dactylogyridea</taxon>
        <taxon>Ancyrocephalidae</taxon>
        <taxon>Cichlidogyrus</taxon>
    </lineage>
</organism>
<dbReference type="FunFam" id="1.10.238.10:FF:000001">
    <property type="entry name" value="Calmodulin 1"/>
    <property type="match status" value="1"/>
</dbReference>
<dbReference type="InterPro" id="IPR002048">
    <property type="entry name" value="EF_hand_dom"/>
</dbReference>
<dbReference type="InterPro" id="IPR011992">
    <property type="entry name" value="EF-hand-dom_pair"/>
</dbReference>
<dbReference type="Proteomes" id="UP001626550">
    <property type="component" value="Unassembled WGS sequence"/>
</dbReference>
<dbReference type="PROSITE" id="PS50222">
    <property type="entry name" value="EF_HAND_2"/>
    <property type="match status" value="1"/>
</dbReference>
<evidence type="ECO:0000256" key="2">
    <source>
        <dbReference type="ARBA" id="ARBA00022837"/>
    </source>
</evidence>
<evidence type="ECO:0000313" key="6">
    <source>
        <dbReference type="Proteomes" id="UP001626550"/>
    </source>
</evidence>
<dbReference type="PROSITE" id="PS00018">
    <property type="entry name" value="EF_HAND_1"/>
    <property type="match status" value="1"/>
</dbReference>
<dbReference type="InterPro" id="IPR018247">
    <property type="entry name" value="EF_Hand_1_Ca_BS"/>
</dbReference>
<dbReference type="PANTHER" id="PTHR23048:SF45">
    <property type="entry name" value="CALMODULIN LIKE 4"/>
    <property type="match status" value="1"/>
</dbReference>
<gene>
    <name evidence="5" type="ORF">Ciccas_013988</name>
</gene>
<reference evidence="5 6" key="1">
    <citation type="submission" date="2024-11" db="EMBL/GenBank/DDBJ databases">
        <title>Adaptive evolution of stress response genes in parasites aligns with host niche diversity.</title>
        <authorList>
            <person name="Hahn C."/>
            <person name="Resl P."/>
        </authorList>
    </citation>
    <scope>NUCLEOTIDE SEQUENCE [LARGE SCALE GENOMIC DNA]</scope>
    <source>
        <strain evidence="5">EGGRZ-B1_66</strain>
        <tissue evidence="5">Body</tissue>
    </source>
</reference>
<dbReference type="Gene3D" id="1.10.238.10">
    <property type="entry name" value="EF-hand"/>
    <property type="match status" value="2"/>
</dbReference>
<dbReference type="InterPro" id="IPR050230">
    <property type="entry name" value="CALM/Myosin/TropC-like"/>
</dbReference>
<comment type="caution">
    <text evidence="5">The sequence shown here is derived from an EMBL/GenBank/DDBJ whole genome shotgun (WGS) entry which is preliminary data.</text>
</comment>
<evidence type="ECO:0000259" key="4">
    <source>
        <dbReference type="PROSITE" id="PS50222"/>
    </source>
</evidence>
<sequence length="207" mass="22918">MATEEEASRETTGAKSAESAGHELTPKEVAAYKDMFKTLDRNQSGLIDLADLGYALQMFNQCPTKADLENIIHAYKEEEEGDDAAPNSSVDFETFCTIMKEHSDTRDNLLNRIIDAFGVSILRGIFEQLEQHFDPQQAGLVEASQLREALLTIGEVFTEQEANEFFKDAGISPDGKVAYDDFCKKLVDSFPRPASKAGSRKPSGKKK</sequence>